<dbReference type="SMART" id="SM00324">
    <property type="entry name" value="RhoGAP"/>
    <property type="match status" value="1"/>
</dbReference>
<accession>A0A8R1UF39</accession>
<evidence type="ECO:0000259" key="2">
    <source>
        <dbReference type="PROSITE" id="PS50238"/>
    </source>
</evidence>
<dbReference type="InterPro" id="IPR008936">
    <property type="entry name" value="Rho_GTPase_activation_prot"/>
</dbReference>
<dbReference type="EnsemblMetazoa" id="PPA17343.1">
    <property type="protein sequence ID" value="PPA17343.1"/>
    <property type="gene ID" value="WBGene00106897"/>
</dbReference>
<reference evidence="4" key="1">
    <citation type="journal article" date="2008" name="Nat. Genet.">
        <title>The Pristionchus pacificus genome provides a unique perspective on nematode lifestyle and parasitism.</title>
        <authorList>
            <person name="Dieterich C."/>
            <person name="Clifton S.W."/>
            <person name="Schuster L.N."/>
            <person name="Chinwalla A."/>
            <person name="Delehaunty K."/>
            <person name="Dinkelacker I."/>
            <person name="Fulton L."/>
            <person name="Fulton R."/>
            <person name="Godfrey J."/>
            <person name="Minx P."/>
            <person name="Mitreva M."/>
            <person name="Roeseler W."/>
            <person name="Tian H."/>
            <person name="Witte H."/>
            <person name="Yang S.P."/>
            <person name="Wilson R.K."/>
            <person name="Sommer R.J."/>
        </authorList>
    </citation>
    <scope>NUCLEOTIDE SEQUENCE [LARGE SCALE GENOMIC DNA]</scope>
    <source>
        <strain evidence="4">PS312</strain>
    </source>
</reference>
<dbReference type="OrthoDB" id="29546at2759"/>
<sequence>MYRSLDPSLSSSSSPISPKTRPAPPPPPPPPLMSSTMIGWNVPPVPPLPPRPLPPLPQPIMDCSPSTSCSNSFHESTGSIDKTELADSFEVLDESMVADGHFICFAGYATLQMDKKKKRAHARLRNSQLAFYVHEEVDDKHGKTIMGPHNLNDLLFITFIGQNISMYFLHDDDVVLVRFTPENEFDSWILMLGESILAEMDLLRSTLRGWNSLGRAWTRTGAVGEWKKCVIGMHDDTLYSLESEESLFITDLRKVHALKFKVDRLDWCSEIKRKGQEGPILLTLDGSSLAIEADFSICTKEWKDAIDAILRRPQNTLETCRLSSNGVPIAIEKCITFISTHGLELEGIYRKNGNKSKEKVLLKQLVDDAWSVHLTREGEECVFAVADVLRQFLRRMECAVVPENLHHQFYAILEESDENVRDCHLIRLLDSLPQVHYLTLRRIIAHLCEVTANFAINKATIENVAKMFGPTLFCVDSCDVMEKQAEMGQQISIVVLLIHRFVSIFRETAREAASKAVLECAKKDVERKTNKTRAEGMLVSINLWAGENRAFNVRDDLVAQEVLTQAFALRDIERDANVNYAVFEILNDGHLVRRLHEEEKISSIVLDRWLKWKVGGDAILRVDRDPHPLSKNLTSPFTGKVKVALDGSRWFQSCEMRIEGGSTIVMCALKSLKTIRKWEISDLIVFEGSTRKPGHESALTFIPLSSRGIIDKFTGICVHFKQEDKRIRFLNSILMLYAMEKPNLLVHF</sequence>
<keyword evidence="4" id="KW-1185">Reference proteome</keyword>
<dbReference type="InterPro" id="IPR052227">
    <property type="entry name" value="Arf-Rho-GAP_ANK-PH_domain"/>
</dbReference>
<proteinExistence type="predicted"/>
<feature type="domain" description="Rho-GAP" evidence="2">
    <location>
        <begin position="315"/>
        <end position="505"/>
    </location>
</feature>
<dbReference type="Proteomes" id="UP000005239">
    <property type="component" value="Unassembled WGS sequence"/>
</dbReference>
<feature type="region of interest" description="Disordered" evidence="1">
    <location>
        <begin position="1"/>
        <end position="36"/>
    </location>
</feature>
<feature type="compositionally biased region" description="Pro residues" evidence="1">
    <location>
        <begin position="21"/>
        <end position="32"/>
    </location>
</feature>
<gene>
    <name evidence="3" type="primary">WBGene00106897</name>
</gene>
<name>A0A8R1UF39_PRIPA</name>
<dbReference type="SUPFAM" id="SSF48350">
    <property type="entry name" value="GTPase activation domain, GAP"/>
    <property type="match status" value="1"/>
</dbReference>
<dbReference type="Pfam" id="PF00620">
    <property type="entry name" value="RhoGAP"/>
    <property type="match status" value="1"/>
</dbReference>
<organism evidence="3 4">
    <name type="scientific">Pristionchus pacificus</name>
    <name type="common">Parasitic nematode worm</name>
    <dbReference type="NCBI Taxonomy" id="54126"/>
    <lineage>
        <taxon>Eukaryota</taxon>
        <taxon>Metazoa</taxon>
        <taxon>Ecdysozoa</taxon>
        <taxon>Nematoda</taxon>
        <taxon>Chromadorea</taxon>
        <taxon>Rhabditida</taxon>
        <taxon>Rhabditina</taxon>
        <taxon>Diplogasteromorpha</taxon>
        <taxon>Diplogasteroidea</taxon>
        <taxon>Neodiplogasteridae</taxon>
        <taxon>Pristionchus</taxon>
    </lineage>
</organism>
<reference evidence="3" key="2">
    <citation type="submission" date="2022-06" db="UniProtKB">
        <authorList>
            <consortium name="EnsemblMetazoa"/>
        </authorList>
    </citation>
    <scope>IDENTIFICATION</scope>
    <source>
        <strain evidence="3">PS312</strain>
    </source>
</reference>
<dbReference type="Gene3D" id="1.10.555.10">
    <property type="entry name" value="Rho GTPase activation protein"/>
    <property type="match status" value="1"/>
</dbReference>
<dbReference type="PANTHER" id="PTHR45899">
    <property type="entry name" value="RHO GTPASE ACTIVATING PROTEIN AT 15B, ISOFORM C"/>
    <property type="match status" value="1"/>
</dbReference>
<dbReference type="GO" id="GO:0007165">
    <property type="term" value="P:signal transduction"/>
    <property type="evidence" value="ECO:0007669"/>
    <property type="project" value="InterPro"/>
</dbReference>
<evidence type="ECO:0000256" key="1">
    <source>
        <dbReference type="SAM" id="MobiDB-lite"/>
    </source>
</evidence>
<feature type="compositionally biased region" description="Low complexity" evidence="1">
    <location>
        <begin position="1"/>
        <end position="20"/>
    </location>
</feature>
<protein>
    <recommendedName>
        <fullName evidence="2">Rho-GAP domain-containing protein</fullName>
    </recommendedName>
</protein>
<evidence type="ECO:0000313" key="3">
    <source>
        <dbReference type="EnsemblMetazoa" id="PPA17343.1"/>
    </source>
</evidence>
<dbReference type="PROSITE" id="PS50238">
    <property type="entry name" value="RHOGAP"/>
    <property type="match status" value="1"/>
</dbReference>
<dbReference type="InterPro" id="IPR000198">
    <property type="entry name" value="RhoGAP_dom"/>
</dbReference>
<evidence type="ECO:0000313" key="4">
    <source>
        <dbReference type="Proteomes" id="UP000005239"/>
    </source>
</evidence>
<dbReference type="PANTHER" id="PTHR45899:SF2">
    <property type="entry name" value="RHO GTPASE ACTIVATING PROTEIN AT 15B, ISOFORM C"/>
    <property type="match status" value="1"/>
</dbReference>
<dbReference type="AlphaFoldDB" id="A0A8R1UF39"/>